<sequence>MSGGAAMAAGGYLPFLFRQEGPKITVAEPLGITAVGGFVTPETTLMPGQLVLSTNFEVTNWGNLQYGILPVVIVDAPTDRPPWFTTKISAAGPGGGNYQTNDYGGPVLISPGQILNVTVQVFVAYDSVPGEAKVSLELHRVAPPLPNTGGLG</sequence>
<accession>A0A0G1A2T5</accession>
<organism evidence="1 2">
    <name type="scientific">Candidatus Roizmanbacteria bacterium GW2011_GWC2_41_7</name>
    <dbReference type="NCBI Taxonomy" id="1618487"/>
    <lineage>
        <taxon>Bacteria</taxon>
        <taxon>Candidatus Roizmaniibacteriota</taxon>
    </lineage>
</organism>
<reference evidence="1 2" key="1">
    <citation type="journal article" date="2015" name="Nature">
        <title>rRNA introns, odd ribosomes, and small enigmatic genomes across a large radiation of phyla.</title>
        <authorList>
            <person name="Brown C.T."/>
            <person name="Hug L.A."/>
            <person name="Thomas B.C."/>
            <person name="Sharon I."/>
            <person name="Castelle C.J."/>
            <person name="Singh A."/>
            <person name="Wilkins M.J."/>
            <person name="Williams K.H."/>
            <person name="Banfield J.F."/>
        </authorList>
    </citation>
    <scope>NUCLEOTIDE SEQUENCE [LARGE SCALE GENOMIC DNA]</scope>
</reference>
<evidence type="ECO:0000313" key="1">
    <source>
        <dbReference type="EMBL" id="KKS19643.1"/>
    </source>
</evidence>
<dbReference type="EMBL" id="LCBY01000078">
    <property type="protein sequence ID" value="KKS19643.1"/>
    <property type="molecule type" value="Genomic_DNA"/>
</dbReference>
<gene>
    <name evidence="1" type="ORF">UU78_C0078G0002</name>
</gene>
<name>A0A0G1A2T5_9BACT</name>
<dbReference type="Proteomes" id="UP000034371">
    <property type="component" value="Unassembled WGS sequence"/>
</dbReference>
<proteinExistence type="predicted"/>
<protein>
    <submittedName>
        <fullName evidence="1">Uncharacterized protein</fullName>
    </submittedName>
</protein>
<comment type="caution">
    <text evidence="1">The sequence shown here is derived from an EMBL/GenBank/DDBJ whole genome shotgun (WGS) entry which is preliminary data.</text>
</comment>
<evidence type="ECO:0000313" key="2">
    <source>
        <dbReference type="Proteomes" id="UP000034371"/>
    </source>
</evidence>
<dbReference type="AlphaFoldDB" id="A0A0G1A2T5"/>